<evidence type="ECO:0000256" key="3">
    <source>
        <dbReference type="ARBA" id="ARBA00014754"/>
    </source>
</evidence>
<evidence type="ECO:0000256" key="7">
    <source>
        <dbReference type="RuleBase" id="RU362063"/>
    </source>
</evidence>
<evidence type="ECO:0000313" key="9">
    <source>
        <dbReference type="EMBL" id="AUX91703.1"/>
    </source>
</evidence>
<accession>A0A2L0IAW3</accession>
<keyword evidence="9" id="KW-0969">Cilium</keyword>
<protein>
    <recommendedName>
        <fullName evidence="3 7">Flagella basal body P-ring formation protein FlgA</fullName>
    </recommendedName>
</protein>
<dbReference type="EMBL" id="CP026377">
    <property type="protein sequence ID" value="AUX91703.1"/>
    <property type="molecule type" value="Genomic_DNA"/>
</dbReference>
<dbReference type="KEGG" id="pgz:C2E15_00385"/>
<dbReference type="AlphaFoldDB" id="A0A2L0IAW3"/>
<evidence type="ECO:0000256" key="2">
    <source>
        <dbReference type="ARBA" id="ARBA00010474"/>
    </source>
</evidence>
<dbReference type="PANTHER" id="PTHR36307">
    <property type="entry name" value="FLAGELLA BASAL BODY P-RING FORMATION PROTEIN FLGA"/>
    <property type="match status" value="1"/>
</dbReference>
<comment type="similarity">
    <text evidence="2 7">Belongs to the FlgA family.</text>
</comment>
<dbReference type="GO" id="GO:0044780">
    <property type="term" value="P:bacterial-type flagellum assembly"/>
    <property type="evidence" value="ECO:0007669"/>
    <property type="project" value="InterPro"/>
</dbReference>
<dbReference type="GO" id="GO:0042597">
    <property type="term" value="C:periplasmic space"/>
    <property type="evidence" value="ECO:0007669"/>
    <property type="project" value="UniProtKB-SubCell"/>
</dbReference>
<proteinExistence type="inferred from homology"/>
<gene>
    <name evidence="9" type="ORF">C2E15_00385</name>
</gene>
<dbReference type="NCBIfam" id="TIGR03170">
    <property type="entry name" value="flgA_cterm"/>
    <property type="match status" value="1"/>
</dbReference>
<comment type="subcellular location">
    <subcellularLocation>
        <location evidence="1 7">Periplasm</location>
    </subcellularLocation>
</comment>
<keyword evidence="7" id="KW-1005">Bacterial flagellum biogenesis</keyword>
<reference evidence="9 10" key="1">
    <citation type="submission" date="2018-01" db="EMBL/GenBank/DDBJ databases">
        <title>Complete and assembled Genome of Pantoea gaviniae DSM22758T.</title>
        <authorList>
            <person name="Stevens M.J.A."/>
            <person name="Zurfluh K."/>
            <person name="Stephan R."/>
        </authorList>
    </citation>
    <scope>NUCLEOTIDE SEQUENCE [LARGE SCALE GENOMIC DNA]</scope>
    <source>
        <strain evidence="9 10">DSM 22758</strain>
    </source>
</reference>
<dbReference type="InterPro" id="IPR013974">
    <property type="entry name" value="SAF"/>
</dbReference>
<sequence length="231" mass="25338">MRKSMKNVFSRWREKLLLLFFIPFTASAQVNHTALTKKINALLNGKGHEVGVVRRATLLNAAEKHAALCDEPHLTLSGSQRLTGNRTVVAQCGDKKHFIPIRVEAEGRWWTAARDLKAGSLLIAQDIVQRSGSLANLPDDVMTQPDGVEGAVLTRAVRAGQPLTQSQLRKRWRVSRGDEVEVIAYGSGFHIYAKGKALDNGAVEDAVRVRMKTGQLVSGSVNHDGSVRINL</sequence>
<evidence type="ECO:0000256" key="1">
    <source>
        <dbReference type="ARBA" id="ARBA00004418"/>
    </source>
</evidence>
<dbReference type="Gene3D" id="3.90.1210.10">
    <property type="entry name" value="Antifreeze-like/N-acetylneuraminic acid synthase C-terminal domain"/>
    <property type="match status" value="1"/>
</dbReference>
<evidence type="ECO:0000256" key="6">
    <source>
        <dbReference type="ARBA" id="ARBA00025643"/>
    </source>
</evidence>
<dbReference type="InterPro" id="IPR039246">
    <property type="entry name" value="Flagellar_FlgA"/>
</dbReference>
<dbReference type="Proteomes" id="UP000238365">
    <property type="component" value="Chromosome"/>
</dbReference>
<keyword evidence="10" id="KW-1185">Reference proteome</keyword>
<keyword evidence="9" id="KW-0282">Flagellum</keyword>
<evidence type="ECO:0000259" key="8">
    <source>
        <dbReference type="SMART" id="SM00858"/>
    </source>
</evidence>
<dbReference type="CDD" id="cd11614">
    <property type="entry name" value="SAF_CpaB_FlgA_like"/>
    <property type="match status" value="1"/>
</dbReference>
<dbReference type="InterPro" id="IPR017585">
    <property type="entry name" value="SAF_FlgA"/>
</dbReference>
<feature type="domain" description="SAF" evidence="8">
    <location>
        <begin position="107"/>
        <end position="169"/>
    </location>
</feature>
<dbReference type="SMART" id="SM00858">
    <property type="entry name" value="SAF"/>
    <property type="match status" value="1"/>
</dbReference>
<evidence type="ECO:0000313" key="10">
    <source>
        <dbReference type="Proteomes" id="UP000238365"/>
    </source>
</evidence>
<feature type="chain" id="PRO_5014491919" description="Flagella basal body P-ring formation protein FlgA" evidence="7">
    <location>
        <begin position="29"/>
        <end position="231"/>
    </location>
</feature>
<evidence type="ECO:0000256" key="4">
    <source>
        <dbReference type="ARBA" id="ARBA00022729"/>
    </source>
</evidence>
<name>A0A2L0IAW3_9GAMM</name>
<dbReference type="Gene3D" id="2.30.30.760">
    <property type="match status" value="1"/>
</dbReference>
<keyword evidence="9" id="KW-0966">Cell projection</keyword>
<keyword evidence="4 7" id="KW-0732">Signal</keyword>
<keyword evidence="5 7" id="KW-0574">Periplasm</keyword>
<dbReference type="Pfam" id="PF13144">
    <property type="entry name" value="ChapFlgA"/>
    <property type="match status" value="1"/>
</dbReference>
<comment type="function">
    <text evidence="6 7">Involved in the assembly process of the P-ring formation. It may associate with FlgF on the rod constituting a structure essential for the P-ring assembly or may act as a modulator protein for the P-ring assembly.</text>
</comment>
<dbReference type="PANTHER" id="PTHR36307:SF1">
    <property type="entry name" value="FLAGELLA BASAL BODY P-RING FORMATION PROTEIN FLGA"/>
    <property type="match status" value="1"/>
</dbReference>
<feature type="signal peptide" evidence="7">
    <location>
        <begin position="1"/>
        <end position="28"/>
    </location>
</feature>
<organism evidence="9 10">
    <name type="scientific">Mixta gaviniae</name>
    <dbReference type="NCBI Taxonomy" id="665914"/>
    <lineage>
        <taxon>Bacteria</taxon>
        <taxon>Pseudomonadati</taxon>
        <taxon>Pseudomonadota</taxon>
        <taxon>Gammaproteobacteria</taxon>
        <taxon>Enterobacterales</taxon>
        <taxon>Erwiniaceae</taxon>
        <taxon>Mixta</taxon>
    </lineage>
</organism>
<evidence type="ECO:0000256" key="5">
    <source>
        <dbReference type="ARBA" id="ARBA00022764"/>
    </source>
</evidence>